<feature type="domain" description="DDH" evidence="1">
    <location>
        <begin position="56"/>
        <end position="170"/>
    </location>
</feature>
<evidence type="ECO:0000313" key="3">
    <source>
        <dbReference type="EMBL" id="RSL18945.1"/>
    </source>
</evidence>
<dbReference type="SUPFAM" id="SSF64182">
    <property type="entry name" value="DHH phosphoesterases"/>
    <property type="match status" value="1"/>
</dbReference>
<name>A0A3R9R691_9BACT</name>
<evidence type="ECO:0000313" key="4">
    <source>
        <dbReference type="Proteomes" id="UP000269669"/>
    </source>
</evidence>
<proteinExistence type="predicted"/>
<keyword evidence="3" id="KW-0378">Hydrolase</keyword>
<dbReference type="Pfam" id="PF01368">
    <property type="entry name" value="DHH"/>
    <property type="match status" value="1"/>
</dbReference>
<dbReference type="InterPro" id="IPR003156">
    <property type="entry name" value="DHHA1_dom"/>
</dbReference>
<dbReference type="EMBL" id="RSDW01000001">
    <property type="protein sequence ID" value="RSL18945.1"/>
    <property type="molecule type" value="Genomic_DNA"/>
</dbReference>
<dbReference type="GO" id="GO:0004527">
    <property type="term" value="F:exonuclease activity"/>
    <property type="evidence" value="ECO:0007669"/>
    <property type="project" value="UniProtKB-KW"/>
</dbReference>
<dbReference type="Gene3D" id="3.10.310.30">
    <property type="match status" value="1"/>
</dbReference>
<keyword evidence="4" id="KW-1185">Reference proteome</keyword>
<comment type="caution">
    <text evidence="3">The sequence shown here is derived from an EMBL/GenBank/DDBJ whole genome shotgun (WGS) entry which is preliminary data.</text>
</comment>
<organism evidence="3 4">
    <name type="scientific">Edaphobacter aggregans</name>
    <dbReference type="NCBI Taxonomy" id="570835"/>
    <lineage>
        <taxon>Bacteria</taxon>
        <taxon>Pseudomonadati</taxon>
        <taxon>Acidobacteriota</taxon>
        <taxon>Terriglobia</taxon>
        <taxon>Terriglobales</taxon>
        <taxon>Acidobacteriaceae</taxon>
        <taxon>Edaphobacter</taxon>
    </lineage>
</organism>
<protein>
    <submittedName>
        <fullName evidence="3">Single-stranded-DNA-specific exonuclease</fullName>
    </submittedName>
</protein>
<dbReference type="InterPro" id="IPR051673">
    <property type="entry name" value="SSDNA_exonuclease_RecJ"/>
</dbReference>
<dbReference type="PANTHER" id="PTHR30255">
    <property type="entry name" value="SINGLE-STRANDED-DNA-SPECIFIC EXONUCLEASE RECJ"/>
    <property type="match status" value="1"/>
</dbReference>
<accession>A0A3R9R691</accession>
<keyword evidence="3" id="KW-0540">Nuclease</keyword>
<sequence length="512" mass="56210">MFLCQPLLDVLAGRGIEDIDAFIKVPSWNDLPDPFSIPSMEKATTRVLCAIRRRERIIIFGDYDCDGVLGAHILRSALSALGAPARVSLPHRDEGYGLSSSAVHHFSRSGTDLLITVDNGINARAAVRLAQRLGIGVVVIDHHRIQEQAETTAVWSDGFCGAGLAAMFAWALALRAKWTDTKIEYLLSGCSQYAAIASIADCVPLLDGTRTLARLGLAELARSRHKGLQELLKTSCTDPSQPDSRDVAFGVAPRINAAGRMAHPAEALAVFEAAMNEEAAQRSVERLNQLNLERRRTVKVHFEELVESLGTNIPAGLVAYREASPKGIAGLLASKCVERYSVPSIVLVPSTIPGQVVGSGRSVPGVDLVETLRPLGKLFLRFGGHTQAVGLTMAVARIEEFREKFARSVEPLARRDSQKPDGEAELNLSFMGRHFDEQLLLLEPFGEGNRPPTFSICMAEVLRVRNRWVRIRQGRSSLEALCWDVPVREQMKGDFLVEFYGKTRILRGFTPR</sequence>
<dbReference type="InterPro" id="IPR001667">
    <property type="entry name" value="DDH_dom"/>
</dbReference>
<dbReference type="Proteomes" id="UP000269669">
    <property type="component" value="Unassembled WGS sequence"/>
</dbReference>
<dbReference type="AlphaFoldDB" id="A0A3R9R691"/>
<dbReference type="Pfam" id="PF02272">
    <property type="entry name" value="DHHA1"/>
    <property type="match status" value="1"/>
</dbReference>
<evidence type="ECO:0000259" key="2">
    <source>
        <dbReference type="Pfam" id="PF02272"/>
    </source>
</evidence>
<reference evidence="3 4" key="1">
    <citation type="submission" date="2018-12" db="EMBL/GenBank/DDBJ databases">
        <title>Sequencing of bacterial isolates from soil warming experiment in Harvard Forest, Massachusetts, USA.</title>
        <authorList>
            <person name="Deangelis K."/>
        </authorList>
    </citation>
    <scope>NUCLEOTIDE SEQUENCE [LARGE SCALE GENOMIC DNA]</scope>
    <source>
        <strain evidence="3 4">EB153</strain>
    </source>
</reference>
<dbReference type="Gene3D" id="3.90.1640.30">
    <property type="match status" value="1"/>
</dbReference>
<dbReference type="InterPro" id="IPR038763">
    <property type="entry name" value="DHH_sf"/>
</dbReference>
<dbReference type="GO" id="GO:0003676">
    <property type="term" value="F:nucleic acid binding"/>
    <property type="evidence" value="ECO:0007669"/>
    <property type="project" value="InterPro"/>
</dbReference>
<keyword evidence="3" id="KW-0269">Exonuclease</keyword>
<dbReference type="PANTHER" id="PTHR30255:SF2">
    <property type="entry name" value="SINGLE-STRANDED-DNA-SPECIFIC EXONUCLEASE RECJ"/>
    <property type="match status" value="1"/>
</dbReference>
<gene>
    <name evidence="3" type="ORF">EDE15_4555</name>
</gene>
<evidence type="ECO:0000259" key="1">
    <source>
        <dbReference type="Pfam" id="PF01368"/>
    </source>
</evidence>
<feature type="domain" description="DHHA1" evidence="2">
    <location>
        <begin position="317"/>
        <end position="407"/>
    </location>
</feature>